<dbReference type="EMBL" id="JBAKAR010000432">
    <property type="protein sequence ID" value="MEL0615184.1"/>
    <property type="molecule type" value="Genomic_DNA"/>
</dbReference>
<accession>A0ABU9G9N1</accession>
<organism evidence="1 2">
    <name type="scientific">Marinomonas arenicola</name>
    <dbReference type="NCBI Taxonomy" id="569601"/>
    <lineage>
        <taxon>Bacteria</taxon>
        <taxon>Pseudomonadati</taxon>
        <taxon>Pseudomonadota</taxon>
        <taxon>Gammaproteobacteria</taxon>
        <taxon>Oceanospirillales</taxon>
        <taxon>Oceanospirillaceae</taxon>
        <taxon>Marinomonas</taxon>
    </lineage>
</organism>
<evidence type="ECO:0000313" key="1">
    <source>
        <dbReference type="EMBL" id="MEL0615184.1"/>
    </source>
</evidence>
<name>A0ABU9G9N1_9GAMM</name>
<feature type="non-terminal residue" evidence="1">
    <location>
        <position position="68"/>
    </location>
</feature>
<dbReference type="Proteomes" id="UP001379949">
    <property type="component" value="Unassembled WGS sequence"/>
</dbReference>
<feature type="non-terminal residue" evidence="1">
    <location>
        <position position="1"/>
    </location>
</feature>
<comment type="caution">
    <text evidence="1">The sequence shown here is derived from an EMBL/GenBank/DDBJ whole genome shotgun (WGS) entry which is preliminary data.</text>
</comment>
<gene>
    <name evidence="1" type="ORF">V6242_18830</name>
</gene>
<sequence length="68" mass="8001">GHIKPLTIVRQQPPAELHYDTVRIRKSLSNIHDTAYLLIQLTNEFYVHIIIFIVKVFINQQLTCFTTH</sequence>
<keyword evidence="2" id="KW-1185">Reference proteome</keyword>
<dbReference type="RefSeq" id="WP_341568326.1">
    <property type="nucleotide sequence ID" value="NZ_JBAKAR010000432.1"/>
</dbReference>
<reference evidence="1 2" key="1">
    <citation type="submission" date="2024-02" db="EMBL/GenBank/DDBJ databases">
        <title>Bacteria isolated from the canopy kelp, Nereocystis luetkeana.</title>
        <authorList>
            <person name="Pfister C.A."/>
            <person name="Younker I.T."/>
            <person name="Light S.H."/>
        </authorList>
    </citation>
    <scope>NUCLEOTIDE SEQUENCE [LARGE SCALE GENOMIC DNA]</scope>
    <source>
        <strain evidence="1 2">TI.4.07</strain>
    </source>
</reference>
<proteinExistence type="predicted"/>
<evidence type="ECO:0000313" key="2">
    <source>
        <dbReference type="Proteomes" id="UP001379949"/>
    </source>
</evidence>
<protein>
    <submittedName>
        <fullName evidence="1">Uncharacterized protein</fullName>
    </submittedName>
</protein>